<evidence type="ECO:0000313" key="10">
    <source>
        <dbReference type="EMBL" id="MBA0085709.1"/>
    </source>
</evidence>
<evidence type="ECO:0000256" key="2">
    <source>
        <dbReference type="ARBA" id="ARBA00022475"/>
    </source>
</evidence>
<evidence type="ECO:0000256" key="4">
    <source>
        <dbReference type="ARBA" id="ARBA00022679"/>
    </source>
</evidence>
<sequence length="226" mass="24968">MAALSAAAVWFVSRRGWQFYYGDAEAHWNIARRVVDSKTPGYDQIGTVWLPLPHVLMLALVRSDSWWRNGLAAAIPSALSFVAAGGFLFAAVRRVFDSTPAAAASTVLFAANPNLLYLQSTPMTEAMFFACLMGLLYFTVRFRTEQSWGSVAGAAIACFLGTLTRYEAWFLIPFVAVYLGVVAKGRRWLVAAVFALVAALGPAYWLAHNWWLSGYPLEFYRGPYSA</sequence>
<feature type="non-terminal residue" evidence="10">
    <location>
        <position position="226"/>
    </location>
</feature>
<evidence type="ECO:0000256" key="7">
    <source>
        <dbReference type="ARBA" id="ARBA00023136"/>
    </source>
</evidence>
<feature type="transmembrane region" description="Helical" evidence="8">
    <location>
        <begin position="154"/>
        <end position="181"/>
    </location>
</feature>
<keyword evidence="5 8" id="KW-0812">Transmembrane</keyword>
<comment type="subcellular location">
    <subcellularLocation>
        <location evidence="1">Cell membrane</location>
        <topology evidence="1">Multi-pass membrane protein</topology>
    </subcellularLocation>
</comment>
<keyword evidence="3" id="KW-0328">Glycosyltransferase</keyword>
<feature type="transmembrane region" description="Helical" evidence="8">
    <location>
        <begin position="73"/>
        <end position="92"/>
    </location>
</feature>
<evidence type="ECO:0000313" key="11">
    <source>
        <dbReference type="Proteomes" id="UP000567293"/>
    </source>
</evidence>
<dbReference type="AlphaFoldDB" id="A0A7V8SX77"/>
<dbReference type="PANTHER" id="PTHR33908:SF11">
    <property type="entry name" value="MEMBRANE PROTEIN"/>
    <property type="match status" value="1"/>
</dbReference>
<dbReference type="GO" id="GO:0005886">
    <property type="term" value="C:plasma membrane"/>
    <property type="evidence" value="ECO:0007669"/>
    <property type="project" value="UniProtKB-SubCell"/>
</dbReference>
<dbReference type="InterPro" id="IPR038731">
    <property type="entry name" value="RgtA/B/C-like"/>
</dbReference>
<evidence type="ECO:0000259" key="9">
    <source>
        <dbReference type="Pfam" id="PF13231"/>
    </source>
</evidence>
<dbReference type="GO" id="GO:0009103">
    <property type="term" value="P:lipopolysaccharide biosynthetic process"/>
    <property type="evidence" value="ECO:0007669"/>
    <property type="project" value="UniProtKB-ARBA"/>
</dbReference>
<comment type="caution">
    <text evidence="10">The sequence shown here is derived from an EMBL/GenBank/DDBJ whole genome shotgun (WGS) entry which is preliminary data.</text>
</comment>
<dbReference type="PANTHER" id="PTHR33908">
    <property type="entry name" value="MANNOSYLTRANSFERASE YKCB-RELATED"/>
    <property type="match status" value="1"/>
</dbReference>
<protein>
    <submittedName>
        <fullName evidence="10">Glycosyltransferase family 39 protein</fullName>
    </submittedName>
</protein>
<accession>A0A7V8SX77</accession>
<keyword evidence="11" id="KW-1185">Reference proteome</keyword>
<gene>
    <name evidence="10" type="ORF">HRJ53_11995</name>
</gene>
<feature type="transmembrane region" description="Helical" evidence="8">
    <location>
        <begin position="188"/>
        <end position="207"/>
    </location>
</feature>
<dbReference type="GO" id="GO:0016763">
    <property type="term" value="F:pentosyltransferase activity"/>
    <property type="evidence" value="ECO:0007669"/>
    <property type="project" value="TreeGrafter"/>
</dbReference>
<keyword evidence="4" id="KW-0808">Transferase</keyword>
<proteinExistence type="predicted"/>
<evidence type="ECO:0000256" key="8">
    <source>
        <dbReference type="SAM" id="Phobius"/>
    </source>
</evidence>
<dbReference type="Proteomes" id="UP000567293">
    <property type="component" value="Unassembled WGS sequence"/>
</dbReference>
<feature type="domain" description="Glycosyltransferase RgtA/B/C/D-like" evidence="9">
    <location>
        <begin position="69"/>
        <end position="211"/>
    </location>
</feature>
<evidence type="ECO:0000256" key="5">
    <source>
        <dbReference type="ARBA" id="ARBA00022692"/>
    </source>
</evidence>
<dbReference type="Pfam" id="PF13231">
    <property type="entry name" value="PMT_2"/>
    <property type="match status" value="1"/>
</dbReference>
<name>A0A7V8SX77_9BACT</name>
<keyword evidence="7 8" id="KW-0472">Membrane</keyword>
<evidence type="ECO:0000256" key="1">
    <source>
        <dbReference type="ARBA" id="ARBA00004651"/>
    </source>
</evidence>
<dbReference type="InterPro" id="IPR050297">
    <property type="entry name" value="LipidA_mod_glycosyltrf_83"/>
</dbReference>
<feature type="transmembrane region" description="Helical" evidence="8">
    <location>
        <begin position="125"/>
        <end position="142"/>
    </location>
</feature>
<dbReference type="EMBL" id="JACDQQ010001170">
    <property type="protein sequence ID" value="MBA0085709.1"/>
    <property type="molecule type" value="Genomic_DNA"/>
</dbReference>
<evidence type="ECO:0000256" key="3">
    <source>
        <dbReference type="ARBA" id="ARBA00022676"/>
    </source>
</evidence>
<reference evidence="10" key="1">
    <citation type="submission" date="2020-06" db="EMBL/GenBank/DDBJ databases">
        <title>Legume-microbial interactions unlock mineral nutrients during tropical forest succession.</title>
        <authorList>
            <person name="Epihov D.Z."/>
        </authorList>
    </citation>
    <scope>NUCLEOTIDE SEQUENCE [LARGE SCALE GENOMIC DNA]</scope>
    <source>
        <strain evidence="10">Pan2503</strain>
    </source>
</reference>
<keyword evidence="2" id="KW-1003">Cell membrane</keyword>
<keyword evidence="6 8" id="KW-1133">Transmembrane helix</keyword>
<evidence type="ECO:0000256" key="6">
    <source>
        <dbReference type="ARBA" id="ARBA00022989"/>
    </source>
</evidence>
<organism evidence="10 11">
    <name type="scientific">Candidatus Acidiferrum panamense</name>
    <dbReference type="NCBI Taxonomy" id="2741543"/>
    <lineage>
        <taxon>Bacteria</taxon>
        <taxon>Pseudomonadati</taxon>
        <taxon>Acidobacteriota</taxon>
        <taxon>Terriglobia</taxon>
        <taxon>Candidatus Acidiferrales</taxon>
        <taxon>Candidatus Acidiferrum</taxon>
    </lineage>
</organism>